<evidence type="ECO:0000313" key="4">
    <source>
        <dbReference type="Proteomes" id="UP000024635"/>
    </source>
</evidence>
<dbReference type="OrthoDB" id="197419at2759"/>
<dbReference type="SUPFAM" id="SSF51695">
    <property type="entry name" value="PLC-like phosphodiesterases"/>
    <property type="match status" value="1"/>
</dbReference>
<dbReference type="InterPro" id="IPR030395">
    <property type="entry name" value="GP_PDE_dom"/>
</dbReference>
<dbReference type="GO" id="GO:0006580">
    <property type="term" value="P:ethanolamine metabolic process"/>
    <property type="evidence" value="ECO:0007669"/>
    <property type="project" value="TreeGrafter"/>
</dbReference>
<dbReference type="GO" id="GO:0006644">
    <property type="term" value="P:phospholipid metabolic process"/>
    <property type="evidence" value="ECO:0007669"/>
    <property type="project" value="TreeGrafter"/>
</dbReference>
<dbReference type="Proteomes" id="UP000024635">
    <property type="component" value="Unassembled WGS sequence"/>
</dbReference>
<gene>
    <name evidence="3" type="primary">Acey_s0005.g2633</name>
    <name evidence="3" type="synonym">Acey-T12B3.3</name>
    <name evidence="3" type="ORF">Y032_0005g2633</name>
</gene>
<feature type="domain" description="GP-PDE" evidence="2">
    <location>
        <begin position="132"/>
        <end position="402"/>
    </location>
</feature>
<dbReference type="PROSITE" id="PS51704">
    <property type="entry name" value="GP_PDE"/>
    <property type="match status" value="1"/>
</dbReference>
<feature type="transmembrane region" description="Helical" evidence="1">
    <location>
        <begin position="83"/>
        <end position="115"/>
    </location>
</feature>
<protein>
    <recommendedName>
        <fullName evidence="2">GP-PDE domain-containing protein</fullName>
    </recommendedName>
</protein>
<dbReference type="AlphaFoldDB" id="A0A016VTM6"/>
<organism evidence="3 4">
    <name type="scientific">Ancylostoma ceylanicum</name>
    <dbReference type="NCBI Taxonomy" id="53326"/>
    <lineage>
        <taxon>Eukaryota</taxon>
        <taxon>Metazoa</taxon>
        <taxon>Ecdysozoa</taxon>
        <taxon>Nematoda</taxon>
        <taxon>Chromadorea</taxon>
        <taxon>Rhabditida</taxon>
        <taxon>Rhabditina</taxon>
        <taxon>Rhabditomorpha</taxon>
        <taxon>Strongyloidea</taxon>
        <taxon>Ancylostomatidae</taxon>
        <taxon>Ancylostomatinae</taxon>
        <taxon>Ancylostoma</taxon>
    </lineage>
</organism>
<name>A0A016VTM6_9BILA</name>
<feature type="transmembrane region" description="Helical" evidence="1">
    <location>
        <begin position="320"/>
        <end position="341"/>
    </location>
</feature>
<dbReference type="PANTHER" id="PTHR46320">
    <property type="entry name" value="GLYCEROPHOSPHODIESTER PHOSPHODIESTERASE 1"/>
    <property type="match status" value="1"/>
</dbReference>
<dbReference type="GO" id="GO:0005886">
    <property type="term" value="C:plasma membrane"/>
    <property type="evidence" value="ECO:0007669"/>
    <property type="project" value="TreeGrafter"/>
</dbReference>
<dbReference type="Pfam" id="PF03009">
    <property type="entry name" value="GDPD"/>
    <property type="match status" value="1"/>
</dbReference>
<reference evidence="4" key="1">
    <citation type="journal article" date="2015" name="Nat. Genet.">
        <title>The genome and transcriptome of the zoonotic hookworm Ancylostoma ceylanicum identify infection-specific gene families.</title>
        <authorList>
            <person name="Schwarz E.M."/>
            <person name="Hu Y."/>
            <person name="Antoshechkin I."/>
            <person name="Miller M.M."/>
            <person name="Sternberg P.W."/>
            <person name="Aroian R.V."/>
        </authorList>
    </citation>
    <scope>NUCLEOTIDE SEQUENCE</scope>
    <source>
        <strain evidence="4">HY135</strain>
    </source>
</reference>
<dbReference type="GO" id="GO:0008889">
    <property type="term" value="F:glycerophosphodiester phosphodiesterase activity"/>
    <property type="evidence" value="ECO:0007669"/>
    <property type="project" value="TreeGrafter"/>
</dbReference>
<dbReference type="PANTHER" id="PTHR46320:SF1">
    <property type="entry name" value="GLYCEROPHOSPHODIESTER PHOSPHODIESTERASE 1"/>
    <property type="match status" value="1"/>
</dbReference>
<comment type="caution">
    <text evidence="3">The sequence shown here is derived from an EMBL/GenBank/DDBJ whole genome shotgun (WGS) entry which is preliminary data.</text>
</comment>
<keyword evidence="4" id="KW-1185">Reference proteome</keyword>
<proteinExistence type="predicted"/>
<dbReference type="EMBL" id="JARK01001341">
    <property type="protein sequence ID" value="EYC30402.1"/>
    <property type="molecule type" value="Genomic_DNA"/>
</dbReference>
<sequence>MSFEGSQGWKLGSRDSEGDNAFKYLHDFISEYLAARVVDSSPDFRIQKFPIKVTCQIAARQLQKAFPIWISMGQQPTPTLPKILAASAIAIALLCWFPFLIPAAVGGAVLAVLLLKNKPCDPKDVRKFFDGFRIGGHRGAPKSFPENGMAGFIQAKNDGADLIEFDVALTKDGEAVLLHDDDLDRTTNLSGPIREKTLAQLARANISANFTRTTKGNLAPVENEGIPKLEAVVKWAVENNMKMLFDVKDSDPELVKIIGNLFEKYHLYDKAIVCSFYPWVVYFIKQGNQKILSGLTWRQKFFSYKDIENTSPRYSGLKHYIYVLIDIVHVFLLKLVTPWFLGADLLLTNNLDISKSFVMEQRGRGLHVAVWTVNDIAEMHWMLEDLSIPILTDYPSYVSKMTHLSAIRERDYAEPALQSAACSSSS</sequence>
<evidence type="ECO:0000256" key="1">
    <source>
        <dbReference type="SAM" id="Phobius"/>
    </source>
</evidence>
<dbReference type="Gene3D" id="3.20.20.190">
    <property type="entry name" value="Phosphatidylinositol (PI) phosphodiesterase"/>
    <property type="match status" value="1"/>
</dbReference>
<dbReference type="GO" id="GO:0070291">
    <property type="term" value="P:N-acylethanolamine metabolic process"/>
    <property type="evidence" value="ECO:0007669"/>
    <property type="project" value="TreeGrafter"/>
</dbReference>
<keyword evidence="1" id="KW-1133">Transmembrane helix</keyword>
<accession>A0A016VTM6</accession>
<dbReference type="InterPro" id="IPR017946">
    <property type="entry name" value="PLC-like_Pdiesterase_TIM-brl"/>
</dbReference>
<dbReference type="STRING" id="53326.A0A016VTM6"/>
<evidence type="ECO:0000313" key="3">
    <source>
        <dbReference type="EMBL" id="EYC30402.1"/>
    </source>
</evidence>
<dbReference type="CDD" id="cd08573">
    <property type="entry name" value="GDPD_GDE1"/>
    <property type="match status" value="1"/>
</dbReference>
<evidence type="ECO:0000259" key="2">
    <source>
        <dbReference type="PROSITE" id="PS51704"/>
    </source>
</evidence>
<keyword evidence="1" id="KW-0472">Membrane</keyword>
<keyword evidence="1" id="KW-0812">Transmembrane</keyword>